<gene>
    <name evidence="2" type="ORF">GLS_c01210</name>
</gene>
<dbReference type="GeneID" id="56904369"/>
<evidence type="ECO:0000256" key="1">
    <source>
        <dbReference type="SAM" id="MobiDB-lite"/>
    </source>
</evidence>
<feature type="region of interest" description="Disordered" evidence="1">
    <location>
        <begin position="146"/>
        <end position="193"/>
    </location>
</feature>
<dbReference type="RefSeq" id="WP_041110520.1">
    <property type="nucleotide sequence ID" value="NZ_CP004373.1"/>
</dbReference>
<dbReference type="AlphaFoldDB" id="A0A067Z0K3"/>
<protein>
    <recommendedName>
        <fullName evidence="4">DUF177 family protein</fullName>
    </recommendedName>
</protein>
<dbReference type="HOGENOM" id="CLU_088841_2_0_5"/>
<dbReference type="InterPro" id="IPR003772">
    <property type="entry name" value="YceD"/>
</dbReference>
<proteinExistence type="predicted"/>
<evidence type="ECO:0000313" key="2">
    <source>
        <dbReference type="EMBL" id="AHK70051.1"/>
    </source>
</evidence>
<dbReference type="Pfam" id="PF02620">
    <property type="entry name" value="YceD"/>
    <property type="match status" value="1"/>
</dbReference>
<dbReference type="Proteomes" id="UP000031656">
    <property type="component" value="Chromosome"/>
</dbReference>
<name>A0A067Z0K3_GLUOY</name>
<accession>A0A067Z0K3</accession>
<evidence type="ECO:0008006" key="4">
    <source>
        <dbReference type="Google" id="ProtNLM"/>
    </source>
</evidence>
<dbReference type="EMBL" id="CP004373">
    <property type="protein sequence ID" value="AHK70051.1"/>
    <property type="molecule type" value="Genomic_DNA"/>
</dbReference>
<sequence>MSHSPEFSRRIPFNRLGSGLDETIEASAAERKALAARLGIPEIETLVCRFRLTPSENRSVLAEGHLSAKVTQICVITSEPFEDVLAETFFLKFIPAADMPEDEFDIDSIDLDGPDEVPHDGKAVDIGEAAAEQLALMLDPYPRKPGAGLENAVDVAPAEGEEGAHLSGEGPDGPRRPNPFSALSVLKNGDRKE</sequence>
<dbReference type="KEGG" id="goy:GLS_c01210"/>
<reference evidence="2 3" key="1">
    <citation type="journal article" date="2015" name="Appl. Microbiol. Biotechnol.">
        <title>The consequence of an additional NADH dehydrogenase paralog on the growth of Gluconobacter oxydans DSM3504.</title>
        <authorList>
            <person name="Kostner D."/>
            <person name="Luchterhand B."/>
            <person name="Junker A."/>
            <person name="Volland S."/>
            <person name="Daniel R."/>
            <person name="Buchs J."/>
            <person name="Liebl W."/>
            <person name="Ehrenreich A."/>
        </authorList>
    </citation>
    <scope>NUCLEOTIDE SEQUENCE [LARGE SCALE GENOMIC DNA]</scope>
    <source>
        <strain evidence="2">DSM 3504</strain>
    </source>
</reference>
<organism evidence="2 3">
    <name type="scientific">Gluconobacter oxydans DSM 3504</name>
    <dbReference type="NCBI Taxonomy" id="1288313"/>
    <lineage>
        <taxon>Bacteria</taxon>
        <taxon>Pseudomonadati</taxon>
        <taxon>Pseudomonadota</taxon>
        <taxon>Alphaproteobacteria</taxon>
        <taxon>Acetobacterales</taxon>
        <taxon>Acetobacteraceae</taxon>
        <taxon>Gluconobacter</taxon>
    </lineage>
</organism>
<evidence type="ECO:0000313" key="3">
    <source>
        <dbReference type="Proteomes" id="UP000031656"/>
    </source>
</evidence>